<evidence type="ECO:0000259" key="1">
    <source>
        <dbReference type="PROSITE" id="PS51787"/>
    </source>
</evidence>
<dbReference type="Gene3D" id="2.30.130.40">
    <property type="entry name" value="LON domain-like"/>
    <property type="match status" value="1"/>
</dbReference>
<dbReference type="Proteomes" id="UP000553059">
    <property type="component" value="Unassembled WGS sequence"/>
</dbReference>
<evidence type="ECO:0000313" key="3">
    <source>
        <dbReference type="Proteomes" id="UP000553059"/>
    </source>
</evidence>
<feature type="non-terminal residue" evidence="2">
    <location>
        <position position="123"/>
    </location>
</feature>
<accession>A0A7C7D4L7</accession>
<dbReference type="InterPro" id="IPR003111">
    <property type="entry name" value="Lon_prtase_N"/>
</dbReference>
<dbReference type="SMART" id="SM00464">
    <property type="entry name" value="LON"/>
    <property type="match status" value="1"/>
</dbReference>
<comment type="caution">
    <text evidence="2">The sequence shown here is derived from an EMBL/GenBank/DDBJ whole genome shotgun (WGS) entry which is preliminary data.</text>
</comment>
<sequence>MSKERELPLLPLRGILVFPYMVIHLDVGRERSMAAIEQAMMDERLIVLSAQKETEIDSPNPDDIHTIGTLAEIKQLLKLPGGTMRILVEGKNRGKILEFITDEPYFKVRVEEAEEGVQEITPE</sequence>
<dbReference type="InterPro" id="IPR046336">
    <property type="entry name" value="Lon_prtase_N_sf"/>
</dbReference>
<dbReference type="AlphaFoldDB" id="A0A7C7D4L7"/>
<reference evidence="2 3" key="1">
    <citation type="journal article" date="2020" name="Biotechnol. Biofuels">
        <title>New insights from the biogas microbiome by comprehensive genome-resolved metagenomics of nearly 1600 species originating from multiple anaerobic digesters.</title>
        <authorList>
            <person name="Campanaro S."/>
            <person name="Treu L."/>
            <person name="Rodriguez-R L.M."/>
            <person name="Kovalovszki A."/>
            <person name="Ziels R.M."/>
            <person name="Maus I."/>
            <person name="Zhu X."/>
            <person name="Kougias P.G."/>
            <person name="Basile A."/>
            <person name="Luo G."/>
            <person name="Schluter A."/>
            <person name="Konstantinidis K.T."/>
            <person name="Angelidaki I."/>
        </authorList>
    </citation>
    <scope>NUCLEOTIDE SEQUENCE [LARGE SCALE GENOMIC DNA]</scope>
    <source>
        <strain evidence="2">AS05jafATM_4</strain>
    </source>
</reference>
<name>A0A7C7D4L7_9FIRM</name>
<gene>
    <name evidence="2" type="ORF">GX523_04820</name>
</gene>
<dbReference type="PROSITE" id="PS51787">
    <property type="entry name" value="LON_N"/>
    <property type="match status" value="1"/>
</dbReference>
<proteinExistence type="predicted"/>
<evidence type="ECO:0000313" key="2">
    <source>
        <dbReference type="EMBL" id="HHY26067.1"/>
    </source>
</evidence>
<protein>
    <submittedName>
        <fullName evidence="2">Endopeptidase La</fullName>
    </submittedName>
</protein>
<dbReference type="Pfam" id="PF02190">
    <property type="entry name" value="LON_substr_bdg"/>
    <property type="match status" value="1"/>
</dbReference>
<dbReference type="EMBL" id="DUTF01000106">
    <property type="protein sequence ID" value="HHY26067.1"/>
    <property type="molecule type" value="Genomic_DNA"/>
</dbReference>
<feature type="domain" description="Lon N-terminal" evidence="1">
    <location>
        <begin position="7"/>
        <end position="123"/>
    </location>
</feature>
<dbReference type="SUPFAM" id="SSF88697">
    <property type="entry name" value="PUA domain-like"/>
    <property type="match status" value="1"/>
</dbReference>
<dbReference type="InterPro" id="IPR015947">
    <property type="entry name" value="PUA-like_sf"/>
</dbReference>
<organism evidence="2 3">
    <name type="scientific">Desulfitobacterium dehalogenans</name>
    <dbReference type="NCBI Taxonomy" id="36854"/>
    <lineage>
        <taxon>Bacteria</taxon>
        <taxon>Bacillati</taxon>
        <taxon>Bacillota</taxon>
        <taxon>Clostridia</taxon>
        <taxon>Eubacteriales</taxon>
        <taxon>Desulfitobacteriaceae</taxon>
        <taxon>Desulfitobacterium</taxon>
    </lineage>
</organism>